<evidence type="ECO:0000256" key="2">
    <source>
        <dbReference type="ARBA" id="ARBA00011322"/>
    </source>
</evidence>
<dbReference type="InterPro" id="IPR027417">
    <property type="entry name" value="P-loop_NTPase"/>
</dbReference>
<gene>
    <name evidence="5" type="ORF">B8A44_06955</name>
</gene>
<evidence type="ECO:0000256" key="3">
    <source>
        <dbReference type="ARBA" id="ARBA00013368"/>
    </source>
</evidence>
<evidence type="ECO:0000313" key="6">
    <source>
        <dbReference type="Proteomes" id="UP000249099"/>
    </source>
</evidence>
<evidence type="ECO:0000259" key="4">
    <source>
        <dbReference type="Pfam" id="PF13476"/>
    </source>
</evidence>
<reference evidence="5 6" key="1">
    <citation type="submission" date="2017-03" db="EMBL/GenBank/DDBJ databases">
        <title>wgs assembly of Dolosigranulum pigrum KPL CDC strains.</title>
        <authorList>
            <person name="Brugger S.D."/>
            <person name="Pettigrew M."/>
            <person name="Kong Y."/>
            <person name="Lemon K.P."/>
        </authorList>
    </citation>
    <scope>NUCLEOTIDE SEQUENCE [LARGE SCALE GENOMIC DNA]</scope>
    <source>
        <strain evidence="5 6">KPL1931_CDC4294-98</strain>
    </source>
</reference>
<dbReference type="AlphaFoldDB" id="A0A328KT60"/>
<sequence>MRPLKLELQAFGPFRDKMVIDFSSFDQSGLFLISGPTGSGKTTLFDAMAYALYDEASGDVRERDTLKSQYANDEMLCYVKFTFDVGGKTYTILRKPTQIGPGVRTKTKHIQTEAELAINGTIVATKKTEVDAYIGQILSLTADQFKQIVMIPQGEFRRLLISSSREKEAIFRNIFKTHQLETFQMKLKEKADAFRERRRDLTVKLSQVLTDMQQAIDHPPLQEAAEKQQLTVVRAELQRLIDTGQVERDVVEEKLAKNQEQQSRYEQILQLRVDQAAQLTKLQQLDDQAEMIAQLKQQLHNHREASALDQLYQPLQETVQAIRQAEQTLTHYQAEQAKLKEQQAILDQEQATLQAEMAQLPTVETEIEQLQAEQRLFKELADIEAEQSILQASLSEKQATLEDTNQAVDQLTHQIEDQEAQLKQIKQWRQTLEELQDEQADYKNTKQQAEQTLETLNHLQQLKQQISAINTTLEQKHAHYRKLDAQASRMEQAYLSNLAGSLAAELVSGEACPVCGSLEHPDRATTHVDTVTKEQKEAAELEATQAREAWVATKTKREHLWETFNATLTQVAIEGDDLDQEIIQKRQQAEQLDTTLSSLNQQIDTLRQNIAKEPQWQQDLKDLEHQRQATIETQTRLISSQEHINERLTTLTVKAQQLVQQLTDESIDALNQKLADKKEWKQQVTDQQQSLNKRQETLATEQASNKKGIDLTKEHLTQLETKHHKQEKAYQQALATSELDGTFRQYLVADQTAKEWEDTINQAQERHAIAKSKLADLQQKLAQYDADQATDWYKEQLNILSQQASELRASRDQWISRLDSYQRTLTAIINLNQEQQDLRENSQIYEELHELASGSKQTNRVSFERYVLSMYFDHIILAANSRLKTMTAGRYVLQRPNTDQQKGLAARGLDLNVLDHYTGQNRSVTTLSGGEMFKASLSLALGLSDVIQNELGGVHVDTLFIDEGFATLDMESLDVAIQILMDLNKTGRLIGIISHVEELKTRIASRINVYKTTQGSQVEVVV</sequence>
<accession>A0A328KT60</accession>
<dbReference type="Pfam" id="PF13558">
    <property type="entry name" value="SbcC_Walker_B"/>
    <property type="match status" value="1"/>
</dbReference>
<dbReference type="EMBL" id="NAQV01000020">
    <property type="protein sequence ID" value="RAN62732.1"/>
    <property type="molecule type" value="Genomic_DNA"/>
</dbReference>
<comment type="caution">
    <text evidence="5">The sequence shown here is derived from an EMBL/GenBank/DDBJ whole genome shotgun (WGS) entry which is preliminary data.</text>
</comment>
<dbReference type="PANTHER" id="PTHR32114">
    <property type="entry name" value="ABC TRANSPORTER ABCH.3"/>
    <property type="match status" value="1"/>
</dbReference>
<dbReference type="PANTHER" id="PTHR32114:SF2">
    <property type="entry name" value="ABC TRANSPORTER ABCH.3"/>
    <property type="match status" value="1"/>
</dbReference>
<dbReference type="RefSeq" id="WP_112788507.1">
    <property type="nucleotide sequence ID" value="NZ_CP040938.1"/>
</dbReference>
<feature type="domain" description="Rad50/SbcC-type AAA" evidence="4">
    <location>
        <begin position="5"/>
        <end position="212"/>
    </location>
</feature>
<name>A0A328KT60_9LACT</name>
<evidence type="ECO:0000313" key="5">
    <source>
        <dbReference type="EMBL" id="RAN62732.1"/>
    </source>
</evidence>
<dbReference type="GO" id="GO:0016887">
    <property type="term" value="F:ATP hydrolysis activity"/>
    <property type="evidence" value="ECO:0007669"/>
    <property type="project" value="InterPro"/>
</dbReference>
<organism evidence="5 6">
    <name type="scientific">Dolosigranulum pigrum</name>
    <dbReference type="NCBI Taxonomy" id="29394"/>
    <lineage>
        <taxon>Bacteria</taxon>
        <taxon>Bacillati</taxon>
        <taxon>Bacillota</taxon>
        <taxon>Bacilli</taxon>
        <taxon>Lactobacillales</taxon>
        <taxon>Carnobacteriaceae</taxon>
        <taxon>Dolosigranulum</taxon>
    </lineage>
</organism>
<dbReference type="InterPro" id="IPR038729">
    <property type="entry name" value="Rad50/SbcC_AAA"/>
</dbReference>
<dbReference type="Pfam" id="PF13476">
    <property type="entry name" value="AAA_23"/>
    <property type="match status" value="1"/>
</dbReference>
<comment type="similarity">
    <text evidence="1">Belongs to the SMC family. SbcC subfamily.</text>
</comment>
<dbReference type="Proteomes" id="UP000249099">
    <property type="component" value="Unassembled WGS sequence"/>
</dbReference>
<proteinExistence type="inferred from homology"/>
<comment type="subunit">
    <text evidence="2">Heterodimer of SbcC and SbcD.</text>
</comment>
<dbReference type="Gene3D" id="3.40.50.300">
    <property type="entry name" value="P-loop containing nucleotide triphosphate hydrolases"/>
    <property type="match status" value="2"/>
</dbReference>
<protein>
    <recommendedName>
        <fullName evidence="3">Nuclease SbcCD subunit C</fullName>
    </recommendedName>
</protein>
<evidence type="ECO:0000256" key="1">
    <source>
        <dbReference type="ARBA" id="ARBA00006930"/>
    </source>
</evidence>
<dbReference type="GO" id="GO:0006302">
    <property type="term" value="P:double-strand break repair"/>
    <property type="evidence" value="ECO:0007669"/>
    <property type="project" value="InterPro"/>
</dbReference>
<dbReference type="SUPFAM" id="SSF52540">
    <property type="entry name" value="P-loop containing nucleoside triphosphate hydrolases"/>
    <property type="match status" value="3"/>
</dbReference>